<protein>
    <recommendedName>
        <fullName evidence="4">C2H2-type domain-containing protein</fullName>
    </recommendedName>
</protein>
<feature type="compositionally biased region" description="Basic and acidic residues" evidence="1">
    <location>
        <begin position="211"/>
        <end position="221"/>
    </location>
</feature>
<accession>A0ABD2KUW7</accession>
<evidence type="ECO:0008006" key="4">
    <source>
        <dbReference type="Google" id="ProtNLM"/>
    </source>
</evidence>
<feature type="compositionally biased region" description="Basic and acidic residues" evidence="1">
    <location>
        <begin position="175"/>
        <end position="186"/>
    </location>
</feature>
<feature type="compositionally biased region" description="Polar residues" evidence="1">
    <location>
        <begin position="264"/>
        <end position="276"/>
    </location>
</feature>
<evidence type="ECO:0000313" key="3">
    <source>
        <dbReference type="Proteomes" id="UP001620626"/>
    </source>
</evidence>
<feature type="compositionally biased region" description="Basic residues" evidence="1">
    <location>
        <begin position="187"/>
        <end position="198"/>
    </location>
</feature>
<evidence type="ECO:0000313" key="2">
    <source>
        <dbReference type="EMBL" id="KAL3106741.1"/>
    </source>
</evidence>
<name>A0ABD2KUW7_9BILA</name>
<feature type="compositionally biased region" description="Low complexity" evidence="1">
    <location>
        <begin position="112"/>
        <end position="125"/>
    </location>
</feature>
<feature type="compositionally biased region" description="Basic residues" evidence="1">
    <location>
        <begin position="87"/>
        <end position="98"/>
    </location>
</feature>
<dbReference type="AlphaFoldDB" id="A0ABD2KUW7"/>
<feature type="compositionally biased region" description="Acidic residues" evidence="1">
    <location>
        <begin position="126"/>
        <end position="143"/>
    </location>
</feature>
<dbReference type="Proteomes" id="UP001620626">
    <property type="component" value="Unassembled WGS sequence"/>
</dbReference>
<feature type="compositionally biased region" description="Basic and acidic residues" evidence="1">
    <location>
        <begin position="278"/>
        <end position="299"/>
    </location>
</feature>
<feature type="compositionally biased region" description="Basic residues" evidence="1">
    <location>
        <begin position="163"/>
        <end position="174"/>
    </location>
</feature>
<evidence type="ECO:0000256" key="1">
    <source>
        <dbReference type="SAM" id="MobiDB-lite"/>
    </source>
</evidence>
<comment type="caution">
    <text evidence="2">The sequence shown here is derived from an EMBL/GenBank/DDBJ whole genome shotgun (WGS) entry which is preliminary data.</text>
</comment>
<proteinExistence type="predicted"/>
<feature type="region of interest" description="Disordered" evidence="1">
    <location>
        <begin position="87"/>
        <end position="307"/>
    </location>
</feature>
<sequence>MDDYLTIFDNRSNGVTKFESVQSRFDRLHIPRKDVQWILCESCGSLVNRVLYDNHIVQHEFINLAYSMCHFELAEEKKMLKISQRIQRKEKRRQRKNHSLVGLDAEEDTDASDFSSSSASSSSDGSSEDSSDSASGDDNDDAEQFTADLVPGCSSSMAVQQPQKRKKTQRKVTAVKREAKTGEGKGQKKRAAGKKRTTNGKATAPSVLDGVVKRENGEPKQRGWSTTDAAWDKDEALDIGKTAGECGDGTVPTVVGGAARGKRTAQQQKTEMAQQTAEEQHKREAEEEQKRAEAKERNQRNRAVNRKRRLRAVVEEQMMRRHLGPNHHRVFVDNSVALDTFFDRRTGQLSLDALRSPPQQLRRSRRGATGGEELQCLL</sequence>
<reference evidence="2 3" key="1">
    <citation type="submission" date="2024-10" db="EMBL/GenBank/DDBJ databases">
        <authorList>
            <person name="Kim D."/>
        </authorList>
    </citation>
    <scope>NUCLEOTIDE SEQUENCE [LARGE SCALE GENOMIC DNA]</scope>
    <source>
        <strain evidence="2">BH-2024</strain>
    </source>
</reference>
<dbReference type="EMBL" id="JBICBT010000637">
    <property type="protein sequence ID" value="KAL3106741.1"/>
    <property type="molecule type" value="Genomic_DNA"/>
</dbReference>
<gene>
    <name evidence="2" type="ORF">niasHT_012006</name>
</gene>
<keyword evidence="3" id="KW-1185">Reference proteome</keyword>
<organism evidence="2 3">
    <name type="scientific">Heterodera trifolii</name>
    <dbReference type="NCBI Taxonomy" id="157864"/>
    <lineage>
        <taxon>Eukaryota</taxon>
        <taxon>Metazoa</taxon>
        <taxon>Ecdysozoa</taxon>
        <taxon>Nematoda</taxon>
        <taxon>Chromadorea</taxon>
        <taxon>Rhabditida</taxon>
        <taxon>Tylenchina</taxon>
        <taxon>Tylenchomorpha</taxon>
        <taxon>Tylenchoidea</taxon>
        <taxon>Heteroderidae</taxon>
        <taxon>Heteroderinae</taxon>
        <taxon>Heterodera</taxon>
    </lineage>
</organism>